<dbReference type="InterPro" id="IPR016186">
    <property type="entry name" value="C-type_lectin-like/link_sf"/>
</dbReference>
<reference evidence="2 3" key="1">
    <citation type="submission" date="2022-05" db="EMBL/GenBank/DDBJ databases">
        <authorList>
            <consortium name="Genoscope - CEA"/>
            <person name="William W."/>
        </authorList>
    </citation>
    <scope>NUCLEOTIDE SEQUENCE [LARGE SCALE GENOMIC DNA]</scope>
</reference>
<dbReference type="InterPro" id="IPR001304">
    <property type="entry name" value="C-type_lectin-like"/>
</dbReference>
<dbReference type="Proteomes" id="UP001159428">
    <property type="component" value="Unassembled WGS sequence"/>
</dbReference>
<dbReference type="PANTHER" id="PTHR22803">
    <property type="entry name" value="MANNOSE, PHOSPHOLIPASE, LECTIN RECEPTOR RELATED"/>
    <property type="match status" value="1"/>
</dbReference>
<evidence type="ECO:0000313" key="3">
    <source>
        <dbReference type="Proteomes" id="UP001159428"/>
    </source>
</evidence>
<feature type="domain" description="C-type lectin" evidence="1">
    <location>
        <begin position="8"/>
        <end position="116"/>
    </location>
</feature>
<name>A0AAU9WIW3_9CNID</name>
<dbReference type="AlphaFoldDB" id="A0AAU9WIW3"/>
<dbReference type="SMART" id="SM00034">
    <property type="entry name" value="CLECT"/>
    <property type="match status" value="1"/>
</dbReference>
<keyword evidence="3" id="KW-1185">Reference proteome</keyword>
<dbReference type="Pfam" id="PF00059">
    <property type="entry name" value="Lectin_C"/>
    <property type="match status" value="1"/>
</dbReference>
<feature type="non-terminal residue" evidence="2">
    <location>
        <position position="133"/>
    </location>
</feature>
<comment type="caution">
    <text evidence="2">The sequence shown here is derived from an EMBL/GenBank/DDBJ whole genome shotgun (WGS) entry which is preliminary data.</text>
</comment>
<dbReference type="InterPro" id="IPR016187">
    <property type="entry name" value="CTDL_fold"/>
</dbReference>
<accession>A0AAU9WIW3</accession>
<gene>
    <name evidence="2" type="ORF">PMEA_00005824</name>
</gene>
<evidence type="ECO:0000313" key="2">
    <source>
        <dbReference type="EMBL" id="CAH3113684.1"/>
    </source>
</evidence>
<dbReference type="CDD" id="cd00037">
    <property type="entry name" value="CLECT"/>
    <property type="match status" value="1"/>
</dbReference>
<dbReference type="InterPro" id="IPR050111">
    <property type="entry name" value="C-type_lectin/snaclec_domain"/>
</dbReference>
<dbReference type="SUPFAM" id="SSF56436">
    <property type="entry name" value="C-type lectin-like"/>
    <property type="match status" value="1"/>
</dbReference>
<dbReference type="Gene3D" id="3.10.100.10">
    <property type="entry name" value="Mannose-Binding Protein A, subunit A"/>
    <property type="match status" value="1"/>
</dbReference>
<dbReference type="PROSITE" id="PS50041">
    <property type="entry name" value="C_TYPE_LECTIN_2"/>
    <property type="match status" value="1"/>
</dbReference>
<dbReference type="EMBL" id="CALNXJ010000014">
    <property type="protein sequence ID" value="CAH3113684.1"/>
    <property type="molecule type" value="Genomic_DNA"/>
</dbReference>
<protein>
    <recommendedName>
        <fullName evidence="1">C-type lectin domain-containing protein</fullName>
    </recommendedName>
</protein>
<evidence type="ECO:0000259" key="1">
    <source>
        <dbReference type="PROSITE" id="PS50041"/>
    </source>
</evidence>
<proteinExistence type="predicted"/>
<sequence>LVTVCSKYSFHEEIIDWERARERCGNQENSSLVSMETEREWHFVMNLTKKRKKERWFIGLKIVDGSHAWCWLSGSIAYVNENSSGTWRWNKGEPNNLETEKCVEMLQNGKYNNMMCRGEYYDENPGYICEKQV</sequence>
<organism evidence="2 3">
    <name type="scientific">Pocillopora meandrina</name>
    <dbReference type="NCBI Taxonomy" id="46732"/>
    <lineage>
        <taxon>Eukaryota</taxon>
        <taxon>Metazoa</taxon>
        <taxon>Cnidaria</taxon>
        <taxon>Anthozoa</taxon>
        <taxon>Hexacorallia</taxon>
        <taxon>Scleractinia</taxon>
        <taxon>Astrocoeniina</taxon>
        <taxon>Pocilloporidae</taxon>
        <taxon>Pocillopora</taxon>
    </lineage>
</organism>
<feature type="non-terminal residue" evidence="2">
    <location>
        <position position="1"/>
    </location>
</feature>